<dbReference type="EnsemblMetazoa" id="AALB014363-RA">
    <property type="protein sequence ID" value="AALB014363-PA"/>
    <property type="gene ID" value="AALB014363"/>
</dbReference>
<name>A0A182FXJ3_ANOAL</name>
<evidence type="ECO:0000313" key="1">
    <source>
        <dbReference type="EnsemblMetazoa" id="AALB014363-PA"/>
    </source>
</evidence>
<accession>A0A182FXJ3</accession>
<organism evidence="1 2">
    <name type="scientific">Anopheles albimanus</name>
    <name type="common">New world malaria mosquito</name>
    <dbReference type="NCBI Taxonomy" id="7167"/>
    <lineage>
        <taxon>Eukaryota</taxon>
        <taxon>Metazoa</taxon>
        <taxon>Ecdysozoa</taxon>
        <taxon>Arthropoda</taxon>
        <taxon>Hexapoda</taxon>
        <taxon>Insecta</taxon>
        <taxon>Pterygota</taxon>
        <taxon>Neoptera</taxon>
        <taxon>Endopterygota</taxon>
        <taxon>Diptera</taxon>
        <taxon>Nematocera</taxon>
        <taxon>Culicoidea</taxon>
        <taxon>Culicidae</taxon>
        <taxon>Anophelinae</taxon>
        <taxon>Anopheles</taxon>
    </lineage>
</organism>
<protein>
    <submittedName>
        <fullName evidence="1">Uncharacterized protein</fullName>
    </submittedName>
</protein>
<evidence type="ECO:0000313" key="2">
    <source>
        <dbReference type="Proteomes" id="UP000069272"/>
    </source>
</evidence>
<dbReference type="VEuPathDB" id="VectorBase:AALB014363"/>
<dbReference type="AlphaFoldDB" id="A0A182FXJ3"/>
<reference evidence="1 2" key="1">
    <citation type="journal article" date="2017" name="G3 (Bethesda)">
        <title>The Physical Genome Mapping of Anopheles albimanus Corrected Scaffold Misassemblies and Identified Interarm Rearrangements in Genus Anopheles.</title>
        <authorList>
            <person name="Artemov G.N."/>
            <person name="Peery A.N."/>
            <person name="Jiang X."/>
            <person name="Tu Z."/>
            <person name="Stegniy V.N."/>
            <person name="Sharakhova M.V."/>
            <person name="Sharakhov I.V."/>
        </authorList>
    </citation>
    <scope>NUCLEOTIDE SEQUENCE [LARGE SCALE GENOMIC DNA]</scope>
    <source>
        <strain evidence="1 2">ALBI9_A</strain>
    </source>
</reference>
<sequence>MEKDTNAKVEKGPEQFRSCLYPSLHGQEREEMIATENI</sequence>
<proteinExistence type="predicted"/>
<dbReference type="Proteomes" id="UP000069272">
    <property type="component" value="Chromosome X"/>
</dbReference>
<reference evidence="1" key="2">
    <citation type="submission" date="2022-08" db="UniProtKB">
        <authorList>
            <consortium name="EnsemblMetazoa"/>
        </authorList>
    </citation>
    <scope>IDENTIFICATION</scope>
    <source>
        <strain evidence="1">STECLA/ALBI9_A</strain>
    </source>
</reference>
<keyword evidence="2" id="KW-1185">Reference proteome</keyword>